<evidence type="ECO:0000256" key="3">
    <source>
        <dbReference type="ARBA" id="ARBA00022692"/>
    </source>
</evidence>
<protein>
    <submittedName>
        <fullName evidence="10">SID1 transmembrane family member 1</fullName>
    </submittedName>
</protein>
<evidence type="ECO:0000313" key="11">
    <source>
        <dbReference type="Proteomes" id="UP000001940"/>
    </source>
</evidence>
<dbReference type="InParanoid" id="O17334"/>
<comment type="subcellular location">
    <subcellularLocation>
        <location evidence="1">Membrane</location>
        <topology evidence="1">Multi-pass membrane protein</topology>
    </subcellularLocation>
</comment>
<keyword evidence="3 8" id="KW-0812">Transmembrane</keyword>
<feature type="signal peptide" evidence="9">
    <location>
        <begin position="1"/>
        <end position="18"/>
    </location>
</feature>
<feature type="transmembrane region" description="Helical" evidence="8">
    <location>
        <begin position="508"/>
        <end position="527"/>
    </location>
</feature>
<dbReference type="AlphaFoldDB" id="O17334"/>
<feature type="transmembrane region" description="Helical" evidence="8">
    <location>
        <begin position="356"/>
        <end position="377"/>
    </location>
</feature>
<feature type="transmembrane region" description="Helical" evidence="8">
    <location>
        <begin position="539"/>
        <end position="558"/>
    </location>
</feature>
<dbReference type="PhylomeDB" id="O17334"/>
<dbReference type="SMR" id="O17334"/>
<dbReference type="Proteomes" id="UP000001940">
    <property type="component" value="Chromosome X"/>
</dbReference>
<feature type="transmembrane region" description="Helical" evidence="8">
    <location>
        <begin position="618"/>
        <end position="639"/>
    </location>
</feature>
<feature type="transmembrane region" description="Helical" evidence="8">
    <location>
        <begin position="408"/>
        <end position="427"/>
    </location>
</feature>
<dbReference type="GO" id="GO:0003725">
    <property type="term" value="F:double-stranded RNA binding"/>
    <property type="evidence" value="ECO:0000318"/>
    <property type="project" value="GO_Central"/>
</dbReference>
<dbReference type="OrthoDB" id="5870790at2759"/>
<feature type="transmembrane region" description="Helical" evidence="8">
    <location>
        <begin position="479"/>
        <end position="496"/>
    </location>
</feature>
<dbReference type="AGR" id="WB:WBGene00016253"/>
<dbReference type="PANTHER" id="PTHR12185:SF18">
    <property type="entry name" value="SID1 TRANSMEMBRANE FAMILY MEMBER 1"/>
    <property type="match status" value="1"/>
</dbReference>
<dbReference type="GO" id="GO:0005886">
    <property type="term" value="C:plasma membrane"/>
    <property type="evidence" value="ECO:0000318"/>
    <property type="project" value="GO_Central"/>
</dbReference>
<dbReference type="GO" id="GO:0051033">
    <property type="term" value="F:RNA transmembrane transporter activity"/>
    <property type="evidence" value="ECO:0000318"/>
    <property type="project" value="GO_Central"/>
</dbReference>
<dbReference type="InterPro" id="IPR025958">
    <property type="entry name" value="SID1_TM_fam"/>
</dbReference>
<dbReference type="Pfam" id="PF13965">
    <property type="entry name" value="SID-1_RNA_chan"/>
    <property type="match status" value="1"/>
</dbReference>
<evidence type="ECO:0000313" key="12">
    <source>
        <dbReference type="WormBase" id="C30E1.4"/>
    </source>
</evidence>
<feature type="transmembrane region" description="Helical" evidence="8">
    <location>
        <begin position="708"/>
        <end position="727"/>
    </location>
</feature>
<feature type="transmembrane region" description="Helical" evidence="8">
    <location>
        <begin position="278"/>
        <end position="300"/>
    </location>
</feature>
<reference evidence="10 11" key="1">
    <citation type="journal article" date="1998" name="Science">
        <title>Genome sequence of the nematode C. elegans: a platform for investigating biology.</title>
        <authorList>
            <consortium name="The C. elegans sequencing consortium"/>
            <person name="Sulson J.E."/>
            <person name="Waterston R."/>
        </authorList>
    </citation>
    <scope>NUCLEOTIDE SEQUENCE [LARGE SCALE GENOMIC DNA]</scope>
    <source>
        <strain evidence="10 11">Bristol N2</strain>
    </source>
</reference>
<sequence length="742" mass="84946">MMRLFFLNIITIFHYCKADDYHHFQNLTLGESYTNLTTKGDLITSLFTVHLENNLTLSAFRVSIASDSASLNNPFNVNFYHAKTIHNIVLPRVQTQNGKSFEYLFASDTLCDNNRSTIQLHQPIHLSVASYSQSVFSLKVESVENFLIGSNKFNSSASPSAPRYYMYTFPDDVDKVNIRVTSETEICGKIVTRQVKCPLFEASGLVELSDAHFFQTFTKFAGFSIRKNYIGRQFHIAFIVNPDETLCGKPSNLIGIFGNLDRIKNATILISPVDEHKFLSVVPLLVYMTSIAIVLTLTYVKFKFMDSHENNELDVFAETNSEGIVVVDKVWLFEPPSMVVSHNEYQKQGLVKDSKYFNFLFFQVFGFVLPAGITLFVSRQQNRNNLDVCYLNYLCSLDVFGFNAFNSMTSSSSIAVIGILNLIIVFRKKIFRYQVPRFPTSHGVQKRQAPKVVFLLGLCAVGIWSIVTVNCPRSYTYHLNYFTRLWVWHSITMWIYSKRHGIQKWQQLYILAFSSASQFLALAANIFELSGVPGFIIKILFAMLSFSSTAFFCFKYYFQRPSGIQENQWIVSPLQTVECVLSEQNNVYRPLKSKLALMTCLMLSTFFCATLPCISNSLLYVAILLVASGQCQIYLYYYIIQKIRFERKSFKKSYMFYTVTIFAIMAINEFSSGILLSRSFTSDVSLTPAKSREMNANCFLPGTDWKDILNYSSAFDLLMIMIFMDFIDSNLKSVPKKHIFVF</sequence>
<feature type="transmembrane region" description="Helical" evidence="8">
    <location>
        <begin position="448"/>
        <end position="467"/>
    </location>
</feature>
<evidence type="ECO:0000256" key="1">
    <source>
        <dbReference type="ARBA" id="ARBA00004141"/>
    </source>
</evidence>
<dbReference type="GO" id="GO:0005764">
    <property type="term" value="C:lysosome"/>
    <property type="evidence" value="ECO:0000318"/>
    <property type="project" value="GO_Central"/>
</dbReference>
<evidence type="ECO:0000256" key="5">
    <source>
        <dbReference type="ARBA" id="ARBA00022989"/>
    </source>
</evidence>
<proteinExistence type="inferred from homology"/>
<evidence type="ECO:0000256" key="2">
    <source>
        <dbReference type="ARBA" id="ARBA00006618"/>
    </source>
</evidence>
<dbReference type="UCSC" id="C30E1.4">
    <property type="organism name" value="c. elegans"/>
</dbReference>
<gene>
    <name evidence="10 12" type="ORF">C30E1.4</name>
    <name evidence="10" type="ORF">CELE_C30E1.4</name>
</gene>
<organism evidence="10 11">
    <name type="scientific">Caenorhabditis elegans</name>
    <dbReference type="NCBI Taxonomy" id="6239"/>
    <lineage>
        <taxon>Eukaryota</taxon>
        <taxon>Metazoa</taxon>
        <taxon>Ecdysozoa</taxon>
        <taxon>Nematoda</taxon>
        <taxon>Chromadorea</taxon>
        <taxon>Rhabditida</taxon>
        <taxon>Rhabditina</taxon>
        <taxon>Rhabditomorpha</taxon>
        <taxon>Rhabditoidea</taxon>
        <taxon>Rhabditidae</taxon>
        <taxon>Peloderinae</taxon>
        <taxon>Caenorhabditis</taxon>
    </lineage>
</organism>
<dbReference type="HOGENOM" id="CLU_960540_0_0_1"/>
<keyword evidence="7" id="KW-0325">Glycoprotein</keyword>
<accession>O17334</accession>
<dbReference type="STRING" id="6239.C30E1.4.1"/>
<dbReference type="EMBL" id="BX284606">
    <property type="protein sequence ID" value="CCD66172.3"/>
    <property type="molecule type" value="Genomic_DNA"/>
</dbReference>
<keyword evidence="5 8" id="KW-1133">Transmembrane helix</keyword>
<evidence type="ECO:0000256" key="4">
    <source>
        <dbReference type="ARBA" id="ARBA00022729"/>
    </source>
</evidence>
<dbReference type="GO" id="GO:0050658">
    <property type="term" value="P:RNA transport"/>
    <property type="evidence" value="ECO:0000318"/>
    <property type="project" value="GO_Central"/>
</dbReference>
<name>O17334_CAEEL</name>
<dbReference type="KEGG" id="cel:CELE_C30E1.4"/>
<evidence type="ECO:0000256" key="9">
    <source>
        <dbReference type="SAM" id="SignalP"/>
    </source>
</evidence>
<dbReference type="CTD" id="183047"/>
<evidence type="ECO:0000256" key="8">
    <source>
        <dbReference type="SAM" id="Phobius"/>
    </source>
</evidence>
<feature type="chain" id="PRO_5020316339" evidence="9">
    <location>
        <begin position="19"/>
        <end position="742"/>
    </location>
</feature>
<evidence type="ECO:0000256" key="6">
    <source>
        <dbReference type="ARBA" id="ARBA00023136"/>
    </source>
</evidence>
<dbReference type="PaxDb" id="6239-C30E1.4"/>
<feature type="transmembrane region" description="Helical" evidence="8">
    <location>
        <begin position="654"/>
        <end position="676"/>
    </location>
</feature>
<dbReference type="RefSeq" id="NP_001359905.1">
    <property type="nucleotide sequence ID" value="NM_001373618.2"/>
</dbReference>
<dbReference type="PANTHER" id="PTHR12185">
    <property type="entry name" value="SID1 TRANSMEMBRANE FAMILY MEMEBER"/>
    <property type="match status" value="1"/>
</dbReference>
<evidence type="ECO:0000313" key="10">
    <source>
        <dbReference type="EMBL" id="CCD66172.3"/>
    </source>
</evidence>
<keyword evidence="4 9" id="KW-0732">Signal</keyword>
<dbReference type="eggNOG" id="ENOG502RT7M">
    <property type="taxonomic scope" value="Eukaryota"/>
</dbReference>
<dbReference type="WormBase" id="C30E1.4">
    <property type="protein sequence ID" value="CE53436"/>
    <property type="gene ID" value="WBGene00016253"/>
</dbReference>
<keyword evidence="11" id="KW-1185">Reference proteome</keyword>
<dbReference type="FunCoup" id="O17334">
    <property type="interactions" value="145"/>
</dbReference>
<evidence type="ECO:0000256" key="7">
    <source>
        <dbReference type="ARBA" id="ARBA00023180"/>
    </source>
</evidence>
<keyword evidence="6 8" id="KW-0472">Membrane</keyword>
<comment type="similarity">
    <text evidence="2">Belongs to the SID1 family.</text>
</comment>
<dbReference type="GeneID" id="183047"/>
<feature type="transmembrane region" description="Helical" evidence="8">
    <location>
        <begin position="595"/>
        <end position="612"/>
    </location>
</feature>